<feature type="compositionally biased region" description="Polar residues" evidence="2">
    <location>
        <begin position="1007"/>
        <end position="1028"/>
    </location>
</feature>
<dbReference type="Proteomes" id="UP001274830">
    <property type="component" value="Unassembled WGS sequence"/>
</dbReference>
<accession>A0AAE1C5G2</accession>
<feature type="compositionally biased region" description="Low complexity" evidence="2">
    <location>
        <begin position="833"/>
        <end position="864"/>
    </location>
</feature>
<evidence type="ECO:0000313" key="4">
    <source>
        <dbReference type="EMBL" id="KAK3678737.1"/>
    </source>
</evidence>
<dbReference type="AlphaFoldDB" id="A0AAE1C5G2"/>
<protein>
    <submittedName>
        <fullName evidence="4">Transcription factor spt20</fullName>
    </submittedName>
</protein>
<dbReference type="RefSeq" id="XP_064698632.1">
    <property type="nucleotide sequence ID" value="XM_064833671.1"/>
</dbReference>
<evidence type="ECO:0000256" key="2">
    <source>
        <dbReference type="SAM" id="MobiDB-lite"/>
    </source>
</evidence>
<feature type="compositionally biased region" description="Polar residues" evidence="2">
    <location>
        <begin position="662"/>
        <end position="709"/>
    </location>
</feature>
<feature type="domain" description="Spt20-like SEP" evidence="3">
    <location>
        <begin position="180"/>
        <end position="424"/>
    </location>
</feature>
<feature type="region of interest" description="Disordered" evidence="2">
    <location>
        <begin position="279"/>
        <end position="319"/>
    </location>
</feature>
<gene>
    <name evidence="4" type="primary">SPT20</name>
    <name evidence="4" type="ORF">LTR78_001190</name>
</gene>
<dbReference type="Pfam" id="PF12090">
    <property type="entry name" value="Spt20_SEP"/>
    <property type="match status" value="1"/>
</dbReference>
<feature type="compositionally biased region" description="Gly residues" evidence="2">
    <location>
        <begin position="1034"/>
        <end position="1048"/>
    </location>
</feature>
<feature type="region of interest" description="Disordered" evidence="2">
    <location>
        <begin position="829"/>
        <end position="902"/>
    </location>
</feature>
<dbReference type="GeneID" id="89958200"/>
<organism evidence="4 5">
    <name type="scientific">Recurvomyces mirabilis</name>
    <dbReference type="NCBI Taxonomy" id="574656"/>
    <lineage>
        <taxon>Eukaryota</taxon>
        <taxon>Fungi</taxon>
        <taxon>Dikarya</taxon>
        <taxon>Ascomycota</taxon>
        <taxon>Pezizomycotina</taxon>
        <taxon>Dothideomycetes</taxon>
        <taxon>Dothideomycetidae</taxon>
        <taxon>Mycosphaerellales</taxon>
        <taxon>Teratosphaeriaceae</taxon>
        <taxon>Recurvomyces</taxon>
    </lineage>
</organism>
<sequence length="1068" mass="118082">MTFISQENAAATKRRQSGTASTTNGTPQPQRISRDLGAAAGISFDTRDACRRRAGSEKKTEKDEEEAESLNHFMVATDELRGSSRGRLSVSKSPPGEERTSFARRAYFALGHPVAEMATAAVSRPTQALRQRRSEVPRLSLGKRTTTGMDGEAQQPAKRRKLEEPYVRNNDFILRKHRGKQPSLVIHLHDGYWKFGGQEGSYGYDDRMKFVLQHLRHHTVPHEMMEDMLAMGVSWYDGCLIVEVHNHKTAGGKQNSRAKGQQEGGEKFSMHRYNEHITPSAFAPYPKKARTDEDGDEKDTEEQKDKDKGKGKDEPKTFTTVLHPTELSRHHEMLLLAATPASDLRSNKKKGSIDGSSSAVPATPMLSVPPTPINTTHGPLSGNQKMALEEGDLYSFQSDLLVATEPPLFLEPVKNPQDAQRVLDMLSHPLHQEKPPSQKTRKRTTAQMAADDAQAAEAERRMLIMDERIKPSARSGAGTAAESNQSTAASLGFSRFKTLEMVRQKHEENERIKKEEEARAALEKKQLDEQNQARQQVQLAQQEQRKQQVLLQQQAMAVQGNNTIQQRQALLRAQQMEQQRQAQAAAMTNQHTNQTNAQAAAMLQAQQANFQQQQQNAAMQGSPIPRQQTPSGLINSSPMMPQNGFPMVPTSSQGAGSPPRPTTGSQNRGAQMARQVSQQHGSQHNTPQLPQGTPSMGQAMPSRQMSQTPRLPPGSPAVNMQGTPISAGGLGMNMPTPQMTQTNAQFTPEQMMILQQQQRNLQQQQQQQANQMAGSPGMVNGANGMTPHDMQAIQQRQNQQRQFALLHAQHQQAQAQGVPMNPQLQQQYLKSRAMAQHQQQQTQMRAAQQQQQQMQLQMQMANQQGNANSMHGTPTPQMGHPQTPQQQHAMQNGGGSNGVNNDLSALQAQQNMQIAQQRANAIATQRLASQQQHQAAQASMHIRSLGQQYNGLHNVPSQVVENLPGPVQQLLRQQLSRQHQVRQHQQNMAAQRMGSVGNESHVPAGTPNPQYMQQLRANQAMLQHQMSVQQQQQQGGGGFQGQQQGGGNLDQHFSAMQNALARGNGGGQ</sequence>
<comment type="caution">
    <text evidence="4">The sequence shown here is derived from an EMBL/GenBank/DDBJ whole genome shotgun (WGS) entry which is preliminary data.</text>
</comment>
<feature type="compositionally biased region" description="Polar residues" evidence="2">
    <location>
        <begin position="865"/>
        <end position="890"/>
    </location>
</feature>
<feature type="compositionally biased region" description="Low complexity" evidence="2">
    <location>
        <begin position="611"/>
        <end position="620"/>
    </location>
</feature>
<dbReference type="InterPro" id="IPR046468">
    <property type="entry name" value="Spt20-like_SEP"/>
</dbReference>
<feature type="region of interest" description="Disordered" evidence="2">
    <location>
        <begin position="982"/>
        <end position="1068"/>
    </location>
</feature>
<reference evidence="4" key="1">
    <citation type="submission" date="2023-07" db="EMBL/GenBank/DDBJ databases">
        <title>Black Yeasts Isolated from many extreme environments.</title>
        <authorList>
            <person name="Coleine C."/>
            <person name="Stajich J.E."/>
            <person name="Selbmann L."/>
        </authorList>
    </citation>
    <scope>NUCLEOTIDE SEQUENCE</scope>
    <source>
        <strain evidence="4">CCFEE 5485</strain>
    </source>
</reference>
<evidence type="ECO:0000256" key="1">
    <source>
        <dbReference type="SAM" id="Coils"/>
    </source>
</evidence>
<feature type="compositionally biased region" description="Polar residues" evidence="2">
    <location>
        <begin position="625"/>
        <end position="640"/>
    </location>
</feature>
<keyword evidence="5" id="KW-1185">Reference proteome</keyword>
<evidence type="ECO:0000313" key="5">
    <source>
        <dbReference type="Proteomes" id="UP001274830"/>
    </source>
</evidence>
<dbReference type="EMBL" id="JAUTXT010000003">
    <property type="protein sequence ID" value="KAK3678737.1"/>
    <property type="molecule type" value="Genomic_DNA"/>
</dbReference>
<evidence type="ECO:0000259" key="3">
    <source>
        <dbReference type="Pfam" id="PF12090"/>
    </source>
</evidence>
<feature type="compositionally biased region" description="Basic and acidic residues" evidence="2">
    <location>
        <begin position="301"/>
        <end position="316"/>
    </location>
</feature>
<feature type="region of interest" description="Disordered" evidence="2">
    <location>
        <begin position="1"/>
        <end position="98"/>
    </location>
</feature>
<proteinExistence type="predicted"/>
<name>A0AAE1C5G2_9PEZI</name>
<feature type="region of interest" description="Disordered" evidence="2">
    <location>
        <begin position="342"/>
        <end position="367"/>
    </location>
</feature>
<feature type="region of interest" description="Disordered" evidence="2">
    <location>
        <begin position="611"/>
        <end position="740"/>
    </location>
</feature>
<feature type="coiled-coil region" evidence="1">
    <location>
        <begin position="499"/>
        <end position="547"/>
    </location>
</feature>
<feature type="compositionally biased region" description="Basic and acidic residues" evidence="2">
    <location>
        <begin position="45"/>
        <end position="62"/>
    </location>
</feature>
<feature type="compositionally biased region" description="Polar residues" evidence="2">
    <location>
        <begin position="17"/>
        <end position="31"/>
    </location>
</feature>
<keyword evidence="1" id="KW-0175">Coiled coil</keyword>